<keyword evidence="1" id="KW-0812">Transmembrane</keyword>
<reference evidence="2" key="1">
    <citation type="journal article" date="2021" name="PeerJ">
        <title>Extensive microbial diversity within the chicken gut microbiome revealed by metagenomics and culture.</title>
        <authorList>
            <person name="Gilroy R."/>
            <person name="Ravi A."/>
            <person name="Getino M."/>
            <person name="Pursley I."/>
            <person name="Horton D.L."/>
            <person name="Alikhan N.F."/>
            <person name="Baker D."/>
            <person name="Gharbi K."/>
            <person name="Hall N."/>
            <person name="Watson M."/>
            <person name="Adriaenssens E.M."/>
            <person name="Foster-Nyarko E."/>
            <person name="Jarju S."/>
            <person name="Secka A."/>
            <person name="Antonio M."/>
            <person name="Oren A."/>
            <person name="Chaudhuri R.R."/>
            <person name="La Ragione R."/>
            <person name="Hildebrand F."/>
            <person name="Pallen M.J."/>
        </authorList>
    </citation>
    <scope>NUCLEOTIDE SEQUENCE</scope>
    <source>
        <strain evidence="2">Gambia16-930</strain>
    </source>
</reference>
<name>A0A9D1RI61_9BACT</name>
<evidence type="ECO:0000313" key="3">
    <source>
        <dbReference type="Proteomes" id="UP000824267"/>
    </source>
</evidence>
<comment type="caution">
    <text evidence="2">The sequence shown here is derived from an EMBL/GenBank/DDBJ whole genome shotgun (WGS) entry which is preliminary data.</text>
</comment>
<feature type="transmembrane region" description="Helical" evidence="1">
    <location>
        <begin position="20"/>
        <end position="46"/>
    </location>
</feature>
<sequence>MKFSCFVALRYFFSKKSLNIIHIISLISLIGIGVSTMALLIVLSVFNGFTQVASDMLSYSNPDLIIESKNGKSIRKDSIDLTG</sequence>
<gene>
    <name evidence="2" type="ORF">IAC47_07560</name>
</gene>
<reference evidence="2" key="2">
    <citation type="submission" date="2021-04" db="EMBL/GenBank/DDBJ databases">
        <authorList>
            <person name="Gilroy R."/>
        </authorList>
    </citation>
    <scope>NUCLEOTIDE SEQUENCE</scope>
    <source>
        <strain evidence="2">Gambia16-930</strain>
    </source>
</reference>
<feature type="non-terminal residue" evidence="2">
    <location>
        <position position="83"/>
    </location>
</feature>
<evidence type="ECO:0000313" key="2">
    <source>
        <dbReference type="EMBL" id="HIW88104.1"/>
    </source>
</evidence>
<keyword evidence="1" id="KW-0472">Membrane</keyword>
<evidence type="ECO:0000256" key="1">
    <source>
        <dbReference type="SAM" id="Phobius"/>
    </source>
</evidence>
<dbReference type="Proteomes" id="UP000824267">
    <property type="component" value="Unassembled WGS sequence"/>
</dbReference>
<keyword evidence="1" id="KW-1133">Transmembrane helix</keyword>
<dbReference type="AlphaFoldDB" id="A0A9D1RI61"/>
<accession>A0A9D1RI61</accession>
<organism evidence="2 3">
    <name type="scientific">Candidatus Onthomorpha intestinigallinarum</name>
    <dbReference type="NCBI Taxonomy" id="2840880"/>
    <lineage>
        <taxon>Bacteria</taxon>
        <taxon>Pseudomonadati</taxon>
        <taxon>Bacteroidota</taxon>
        <taxon>Bacteroidia</taxon>
        <taxon>Bacteroidales</taxon>
        <taxon>Candidatus Onthomorpha</taxon>
    </lineage>
</organism>
<protein>
    <submittedName>
        <fullName evidence="2">ABC transporter permease</fullName>
    </submittedName>
</protein>
<proteinExistence type="predicted"/>
<dbReference type="EMBL" id="DXGG01000237">
    <property type="protein sequence ID" value="HIW88104.1"/>
    <property type="molecule type" value="Genomic_DNA"/>
</dbReference>